<comment type="similarity">
    <text evidence="1 3">Belongs to the short-chain dehydrogenases/reductases (SDR) family.</text>
</comment>
<reference evidence="4 5" key="1">
    <citation type="journal article" date="2022" name="Nat. Ecol. Evol.">
        <title>A masculinizing supergene underlies an exaggerated male reproductive morph in a spider.</title>
        <authorList>
            <person name="Hendrickx F."/>
            <person name="De Corte Z."/>
            <person name="Sonet G."/>
            <person name="Van Belleghem S.M."/>
            <person name="Kostlbacher S."/>
            <person name="Vangestel C."/>
        </authorList>
    </citation>
    <scope>NUCLEOTIDE SEQUENCE [LARGE SCALE GENOMIC DNA]</scope>
    <source>
        <strain evidence="4">W744_W776</strain>
    </source>
</reference>
<evidence type="ECO:0000256" key="1">
    <source>
        <dbReference type="ARBA" id="ARBA00006484"/>
    </source>
</evidence>
<protein>
    <recommendedName>
        <fullName evidence="6">Dehydrogenase/reductase SDR family member 11</fullName>
    </recommendedName>
</protein>
<sequence length="249" mass="27675">MDRWEGRVALVTGASAGIGAQMCRTLATHGMQVVGCAREVDRIPKTDDGSIIAIKCDLTSEEDINSLFSDIRERFGRLDLCINNAGLSHDVSLLSTQENATQKWKNMVDVNVLALCICTREAVKLMKENNIDDGQIIHISSMSGHRIPEQTSYMYVATKCMVKSLTEGHRRELRADGSKIKVASISPGLVETEFEYRCFPDDPNTARSIYESYQCLRTEDIANAVLYVLRAPPNVDIHDVLLRPTGQNP</sequence>
<keyword evidence="2" id="KW-0560">Oxidoreductase</keyword>
<dbReference type="InterPro" id="IPR036291">
    <property type="entry name" value="NAD(P)-bd_dom_sf"/>
</dbReference>
<dbReference type="FunFam" id="3.40.50.720:FF:000047">
    <property type="entry name" value="NADP-dependent L-serine/L-allo-threonine dehydrogenase"/>
    <property type="match status" value="1"/>
</dbReference>
<dbReference type="InterPro" id="IPR002347">
    <property type="entry name" value="SDR_fam"/>
</dbReference>
<dbReference type="PRINTS" id="PR00081">
    <property type="entry name" value="GDHRDH"/>
</dbReference>
<name>A0AAV6V5Y0_9ARAC</name>
<dbReference type="PANTHER" id="PTHR43115:SF4">
    <property type="entry name" value="DEHYDROGENASE_REDUCTASE SDR FAMILY MEMBER 11"/>
    <property type="match status" value="1"/>
</dbReference>
<keyword evidence="5" id="KW-1185">Reference proteome</keyword>
<dbReference type="PANTHER" id="PTHR43115">
    <property type="entry name" value="DEHYDROGENASE/REDUCTASE SDR FAMILY MEMBER 11"/>
    <property type="match status" value="1"/>
</dbReference>
<evidence type="ECO:0000313" key="5">
    <source>
        <dbReference type="Proteomes" id="UP000827092"/>
    </source>
</evidence>
<gene>
    <name evidence="4" type="ORF">JTE90_019601</name>
</gene>
<evidence type="ECO:0000256" key="2">
    <source>
        <dbReference type="ARBA" id="ARBA00023002"/>
    </source>
</evidence>
<dbReference type="AlphaFoldDB" id="A0AAV6V5Y0"/>
<dbReference type="SUPFAM" id="SSF51735">
    <property type="entry name" value="NAD(P)-binding Rossmann-fold domains"/>
    <property type="match status" value="1"/>
</dbReference>
<dbReference type="EMBL" id="JAFNEN010000158">
    <property type="protein sequence ID" value="KAG8191537.1"/>
    <property type="molecule type" value="Genomic_DNA"/>
</dbReference>
<dbReference type="Pfam" id="PF00106">
    <property type="entry name" value="adh_short"/>
    <property type="match status" value="1"/>
</dbReference>
<evidence type="ECO:0000256" key="3">
    <source>
        <dbReference type="RuleBase" id="RU000363"/>
    </source>
</evidence>
<dbReference type="Proteomes" id="UP000827092">
    <property type="component" value="Unassembled WGS sequence"/>
</dbReference>
<accession>A0AAV6V5Y0</accession>
<dbReference type="GO" id="GO:0016616">
    <property type="term" value="F:oxidoreductase activity, acting on the CH-OH group of donors, NAD or NADP as acceptor"/>
    <property type="evidence" value="ECO:0007669"/>
    <property type="project" value="UniProtKB-ARBA"/>
</dbReference>
<proteinExistence type="inferred from homology"/>
<evidence type="ECO:0008006" key="6">
    <source>
        <dbReference type="Google" id="ProtNLM"/>
    </source>
</evidence>
<dbReference type="Gene3D" id="3.40.50.720">
    <property type="entry name" value="NAD(P)-binding Rossmann-like Domain"/>
    <property type="match status" value="1"/>
</dbReference>
<organism evidence="4 5">
    <name type="scientific">Oedothorax gibbosus</name>
    <dbReference type="NCBI Taxonomy" id="931172"/>
    <lineage>
        <taxon>Eukaryota</taxon>
        <taxon>Metazoa</taxon>
        <taxon>Ecdysozoa</taxon>
        <taxon>Arthropoda</taxon>
        <taxon>Chelicerata</taxon>
        <taxon>Arachnida</taxon>
        <taxon>Araneae</taxon>
        <taxon>Araneomorphae</taxon>
        <taxon>Entelegynae</taxon>
        <taxon>Araneoidea</taxon>
        <taxon>Linyphiidae</taxon>
        <taxon>Erigoninae</taxon>
        <taxon>Oedothorax</taxon>
    </lineage>
</organism>
<evidence type="ECO:0000313" key="4">
    <source>
        <dbReference type="EMBL" id="KAG8191537.1"/>
    </source>
</evidence>
<comment type="caution">
    <text evidence="4">The sequence shown here is derived from an EMBL/GenBank/DDBJ whole genome shotgun (WGS) entry which is preliminary data.</text>
</comment>
<dbReference type="PRINTS" id="PR00080">
    <property type="entry name" value="SDRFAMILY"/>
</dbReference>